<protein>
    <submittedName>
        <fullName evidence="5">Glycosyl transferase, family 2</fullName>
    </submittedName>
</protein>
<dbReference type="InterPro" id="IPR050834">
    <property type="entry name" value="Glycosyltransf_2"/>
</dbReference>
<evidence type="ECO:0000313" key="5">
    <source>
        <dbReference type="EMBL" id="KKS21118.1"/>
    </source>
</evidence>
<organism evidence="5 6">
    <name type="scientific">candidate division WWE3 bacterium GW2011_GWC1_41_7</name>
    <dbReference type="NCBI Taxonomy" id="1619119"/>
    <lineage>
        <taxon>Bacteria</taxon>
        <taxon>Katanobacteria</taxon>
    </lineage>
</organism>
<dbReference type="GO" id="GO:0016757">
    <property type="term" value="F:glycosyltransferase activity"/>
    <property type="evidence" value="ECO:0007669"/>
    <property type="project" value="UniProtKB-KW"/>
</dbReference>
<dbReference type="Gene3D" id="3.90.550.10">
    <property type="entry name" value="Spore Coat Polysaccharide Biosynthesis Protein SpsA, Chain A"/>
    <property type="match status" value="1"/>
</dbReference>
<comment type="similarity">
    <text evidence="1">Belongs to the glycosyltransferase 2 family.</text>
</comment>
<accession>A0A0G1A753</accession>
<dbReference type="EMBL" id="LCBX01000008">
    <property type="protein sequence ID" value="KKS21118.1"/>
    <property type="molecule type" value="Genomic_DNA"/>
</dbReference>
<evidence type="ECO:0000256" key="1">
    <source>
        <dbReference type="ARBA" id="ARBA00006739"/>
    </source>
</evidence>
<dbReference type="SUPFAM" id="SSF53448">
    <property type="entry name" value="Nucleotide-diphospho-sugar transferases"/>
    <property type="match status" value="1"/>
</dbReference>
<keyword evidence="3 5" id="KW-0808">Transferase</keyword>
<comment type="caution">
    <text evidence="5">The sequence shown here is derived from an EMBL/GenBank/DDBJ whole genome shotgun (WGS) entry which is preliminary data.</text>
</comment>
<dbReference type="AlphaFoldDB" id="A0A0G1A753"/>
<evidence type="ECO:0000313" key="6">
    <source>
        <dbReference type="Proteomes" id="UP000034507"/>
    </source>
</evidence>
<dbReference type="PANTHER" id="PTHR43685">
    <property type="entry name" value="GLYCOSYLTRANSFERASE"/>
    <property type="match status" value="1"/>
</dbReference>
<dbReference type="PANTHER" id="PTHR43685:SF5">
    <property type="entry name" value="GLYCOSYLTRANSFERASE EPSE-RELATED"/>
    <property type="match status" value="1"/>
</dbReference>
<name>A0A0G1A753_UNCKA</name>
<feature type="domain" description="Glycosyltransferase 2-like" evidence="4">
    <location>
        <begin position="9"/>
        <end position="141"/>
    </location>
</feature>
<gene>
    <name evidence="5" type="ORF">UU77_C0008G0035</name>
</gene>
<proteinExistence type="inferred from homology"/>
<evidence type="ECO:0000259" key="4">
    <source>
        <dbReference type="Pfam" id="PF00535"/>
    </source>
</evidence>
<keyword evidence="2" id="KW-0328">Glycosyltransferase</keyword>
<dbReference type="InterPro" id="IPR029044">
    <property type="entry name" value="Nucleotide-diphossugar_trans"/>
</dbReference>
<evidence type="ECO:0000256" key="2">
    <source>
        <dbReference type="ARBA" id="ARBA00022676"/>
    </source>
</evidence>
<dbReference type="InterPro" id="IPR001173">
    <property type="entry name" value="Glyco_trans_2-like"/>
</dbReference>
<evidence type="ECO:0000256" key="3">
    <source>
        <dbReference type="ARBA" id="ARBA00022679"/>
    </source>
</evidence>
<sequence>MDNKTPLISIVLPVYNGEKYIKHAIDSILNQTFKEFELIVVDDASTDSTPEILKEYIHKDKRIIVIRNEKNLYIARSLNKGIGLSRSNIIARMDADDVSFPWRLEMQYKLISDDPEVGVVGADIQIIDENDRVLTYRSYKTNPGSLKRTMMRYSPFAHPVVMFRKSYASEFGLYDHRYSPSEDVDLWFKMGSKYKFSSVPYPLLKYRVFMNSTSNRKLRRVEMLTLKMRINAVRNLGYTYGISDVIYNILQLATGYIMPPSFRVDLFNFLRNRGLI</sequence>
<reference evidence="5 6" key="1">
    <citation type="journal article" date="2015" name="Nature">
        <title>rRNA introns, odd ribosomes, and small enigmatic genomes across a large radiation of phyla.</title>
        <authorList>
            <person name="Brown C.T."/>
            <person name="Hug L.A."/>
            <person name="Thomas B.C."/>
            <person name="Sharon I."/>
            <person name="Castelle C.J."/>
            <person name="Singh A."/>
            <person name="Wilkins M.J."/>
            <person name="Williams K.H."/>
            <person name="Banfield J.F."/>
        </authorList>
    </citation>
    <scope>NUCLEOTIDE SEQUENCE [LARGE SCALE GENOMIC DNA]</scope>
</reference>
<dbReference type="Pfam" id="PF00535">
    <property type="entry name" value="Glycos_transf_2"/>
    <property type="match status" value="1"/>
</dbReference>
<dbReference type="Proteomes" id="UP000034507">
    <property type="component" value="Unassembled WGS sequence"/>
</dbReference>